<dbReference type="Proteomes" id="UP000620124">
    <property type="component" value="Unassembled WGS sequence"/>
</dbReference>
<name>A0A8H6YYI8_9AGAR</name>
<dbReference type="EMBL" id="JACAZI010000002">
    <property type="protein sequence ID" value="KAF7369408.1"/>
    <property type="molecule type" value="Genomic_DNA"/>
</dbReference>
<evidence type="ECO:0000313" key="14">
    <source>
        <dbReference type="EMBL" id="KAF7369408.1"/>
    </source>
</evidence>
<dbReference type="InterPro" id="IPR036396">
    <property type="entry name" value="Cyt_P450_sf"/>
</dbReference>
<comment type="caution">
    <text evidence="14">The sequence shown here is derived from an EMBL/GenBank/DDBJ whole genome shotgun (WGS) entry which is preliminary data.</text>
</comment>
<evidence type="ECO:0000256" key="10">
    <source>
        <dbReference type="ARBA" id="ARBA00023004"/>
    </source>
</evidence>
<dbReference type="GO" id="GO:0020037">
    <property type="term" value="F:heme binding"/>
    <property type="evidence" value="ECO:0007669"/>
    <property type="project" value="InterPro"/>
</dbReference>
<evidence type="ECO:0000256" key="1">
    <source>
        <dbReference type="ARBA" id="ARBA00001971"/>
    </source>
</evidence>
<keyword evidence="10" id="KW-0408">Iron</keyword>
<evidence type="ECO:0000256" key="4">
    <source>
        <dbReference type="ARBA" id="ARBA00010617"/>
    </source>
</evidence>
<keyword evidence="15" id="KW-1185">Reference proteome</keyword>
<proteinExistence type="inferred from homology"/>
<evidence type="ECO:0008006" key="16">
    <source>
        <dbReference type="Google" id="ProtNLM"/>
    </source>
</evidence>
<dbReference type="GO" id="GO:0004497">
    <property type="term" value="F:monooxygenase activity"/>
    <property type="evidence" value="ECO:0007669"/>
    <property type="project" value="UniProtKB-KW"/>
</dbReference>
<dbReference type="PANTHER" id="PTHR24305">
    <property type="entry name" value="CYTOCHROME P450"/>
    <property type="match status" value="1"/>
</dbReference>
<dbReference type="GO" id="GO:0016705">
    <property type="term" value="F:oxidoreductase activity, acting on paired donors, with incorporation or reduction of molecular oxygen"/>
    <property type="evidence" value="ECO:0007669"/>
    <property type="project" value="InterPro"/>
</dbReference>
<keyword evidence="7" id="KW-0479">Metal-binding</keyword>
<sequence length="579" mass="64226">MFIKLFLPVAGSLAAYGLYQIFNLLFQELFSPLRHLPGPKCTNFFYGNLKEIGESANAALREQWVQEYGPTLRYRGLFGMTRLYTHDTKALNHFLTHSNIYQKPEGTRYNLSRIVGPGVLVVEGDIHRQQRKIMNPAFGAPQVRELTPIFVEKAMELRDIWASQAAKSSSGVRVDVLSWLNKATLDIIGLAGFNYEFNSLASKTPTELAAAFSDIFESGSKIDTMRILQTRVPAFRFIRTKLDRVIEKSQAVMGRIGLQLLQQSKNEMSQSGTFEKGGRARDLLSLLVRANTSRDIPANQRLSDKDVLAQVPTFLVAGHETTSVGTTWALYALTQNVAAQTRLRNELLAVPTDEPTMDELNALPYLDCVVREALRVHAPVPSTVRVATRDDVVPLAQPFTDIHGTVHETIRVSKGQTIMIPILAMNRDKGIWGPDASEFRPERWESPVSNSLPGIWGHILSFIGGPRACIVCLSLLPISPRCTRSLMNILHCSGIPFLPHRVSSVVHVTCPSRSLLTTGPGTPGRKPSCSPSSAPSSSRLPFPPADVGTKTRVVQRPFIRSEPERGNQMPLLIKPYIRS</sequence>
<comment type="similarity">
    <text evidence="4">Belongs to the cytochrome P450 family.</text>
</comment>
<evidence type="ECO:0000256" key="11">
    <source>
        <dbReference type="ARBA" id="ARBA00023033"/>
    </source>
</evidence>
<dbReference type="PANTHER" id="PTHR24305:SF166">
    <property type="entry name" value="CYTOCHROME P450 12A4, MITOCHONDRIAL-RELATED"/>
    <property type="match status" value="1"/>
</dbReference>
<dbReference type="InterPro" id="IPR050121">
    <property type="entry name" value="Cytochrome_P450_monoxygenase"/>
</dbReference>
<dbReference type="Pfam" id="PF00067">
    <property type="entry name" value="p450"/>
    <property type="match status" value="1"/>
</dbReference>
<evidence type="ECO:0000256" key="12">
    <source>
        <dbReference type="ARBA" id="ARBA00023136"/>
    </source>
</evidence>
<dbReference type="PRINTS" id="PR00385">
    <property type="entry name" value="P450"/>
</dbReference>
<dbReference type="AlphaFoldDB" id="A0A8H6YYI8"/>
<reference evidence="14" key="1">
    <citation type="submission" date="2020-05" db="EMBL/GenBank/DDBJ databases">
        <title>Mycena genomes resolve the evolution of fungal bioluminescence.</title>
        <authorList>
            <person name="Tsai I.J."/>
        </authorList>
    </citation>
    <scope>NUCLEOTIDE SEQUENCE</scope>
    <source>
        <strain evidence="14">CCC161011</strain>
    </source>
</reference>
<comment type="subcellular location">
    <subcellularLocation>
        <location evidence="2">Membrane</location>
    </subcellularLocation>
</comment>
<gene>
    <name evidence="14" type="ORF">MVEN_00269900</name>
</gene>
<organism evidence="14 15">
    <name type="scientific">Mycena venus</name>
    <dbReference type="NCBI Taxonomy" id="2733690"/>
    <lineage>
        <taxon>Eukaryota</taxon>
        <taxon>Fungi</taxon>
        <taxon>Dikarya</taxon>
        <taxon>Basidiomycota</taxon>
        <taxon>Agaricomycotina</taxon>
        <taxon>Agaricomycetes</taxon>
        <taxon>Agaricomycetidae</taxon>
        <taxon>Agaricales</taxon>
        <taxon>Marasmiineae</taxon>
        <taxon>Mycenaceae</taxon>
        <taxon>Mycena</taxon>
    </lineage>
</organism>
<evidence type="ECO:0000256" key="13">
    <source>
        <dbReference type="SAM" id="MobiDB-lite"/>
    </source>
</evidence>
<dbReference type="Gene3D" id="1.10.630.10">
    <property type="entry name" value="Cytochrome P450"/>
    <property type="match status" value="1"/>
</dbReference>
<evidence type="ECO:0000256" key="5">
    <source>
        <dbReference type="ARBA" id="ARBA00022617"/>
    </source>
</evidence>
<evidence type="ECO:0000313" key="15">
    <source>
        <dbReference type="Proteomes" id="UP000620124"/>
    </source>
</evidence>
<dbReference type="GO" id="GO:0016020">
    <property type="term" value="C:membrane"/>
    <property type="evidence" value="ECO:0007669"/>
    <property type="project" value="UniProtKB-SubCell"/>
</dbReference>
<evidence type="ECO:0000256" key="6">
    <source>
        <dbReference type="ARBA" id="ARBA00022692"/>
    </source>
</evidence>
<dbReference type="CDD" id="cd11069">
    <property type="entry name" value="CYP_FUM15-like"/>
    <property type="match status" value="1"/>
</dbReference>
<feature type="compositionally biased region" description="Low complexity" evidence="13">
    <location>
        <begin position="527"/>
        <end position="540"/>
    </location>
</feature>
<keyword evidence="5" id="KW-0349">Heme</keyword>
<keyword evidence="8" id="KW-1133">Transmembrane helix</keyword>
<protein>
    <recommendedName>
        <fullName evidence="16">Cytochrome P450</fullName>
    </recommendedName>
</protein>
<keyword evidence="11" id="KW-0503">Monooxygenase</keyword>
<dbReference type="InterPro" id="IPR001128">
    <property type="entry name" value="Cyt_P450"/>
</dbReference>
<evidence type="ECO:0000256" key="8">
    <source>
        <dbReference type="ARBA" id="ARBA00022989"/>
    </source>
</evidence>
<dbReference type="GO" id="GO:0005506">
    <property type="term" value="F:iron ion binding"/>
    <property type="evidence" value="ECO:0007669"/>
    <property type="project" value="InterPro"/>
</dbReference>
<evidence type="ECO:0000256" key="2">
    <source>
        <dbReference type="ARBA" id="ARBA00004370"/>
    </source>
</evidence>
<keyword evidence="6" id="KW-0812">Transmembrane</keyword>
<comment type="cofactor">
    <cofactor evidence="1">
        <name>heme</name>
        <dbReference type="ChEBI" id="CHEBI:30413"/>
    </cofactor>
</comment>
<accession>A0A8H6YYI8</accession>
<keyword evidence="12" id="KW-0472">Membrane</keyword>
<dbReference type="SUPFAM" id="SSF48264">
    <property type="entry name" value="Cytochrome P450"/>
    <property type="match status" value="1"/>
</dbReference>
<evidence type="ECO:0000256" key="9">
    <source>
        <dbReference type="ARBA" id="ARBA00023002"/>
    </source>
</evidence>
<evidence type="ECO:0000256" key="7">
    <source>
        <dbReference type="ARBA" id="ARBA00022723"/>
    </source>
</evidence>
<keyword evidence="9" id="KW-0560">Oxidoreductase</keyword>
<feature type="region of interest" description="Disordered" evidence="13">
    <location>
        <begin position="517"/>
        <end position="549"/>
    </location>
</feature>
<comment type="pathway">
    <text evidence="3">Secondary metabolite biosynthesis; terpenoid biosynthesis.</text>
</comment>
<dbReference type="OrthoDB" id="1470350at2759"/>
<evidence type="ECO:0000256" key="3">
    <source>
        <dbReference type="ARBA" id="ARBA00004721"/>
    </source>
</evidence>